<name>A0A1I5TTH9_9BACI</name>
<keyword evidence="1" id="KW-1133">Transmembrane helix</keyword>
<feature type="transmembrane region" description="Helical" evidence="1">
    <location>
        <begin position="92"/>
        <end position="111"/>
    </location>
</feature>
<feature type="transmembrane region" description="Helical" evidence="1">
    <location>
        <begin position="49"/>
        <end position="72"/>
    </location>
</feature>
<evidence type="ECO:0000313" key="4">
    <source>
        <dbReference type="Proteomes" id="UP000198892"/>
    </source>
</evidence>
<organism evidence="3 4">
    <name type="scientific">Salibacterium halotolerans</name>
    <dbReference type="NCBI Taxonomy" id="1884432"/>
    <lineage>
        <taxon>Bacteria</taxon>
        <taxon>Bacillati</taxon>
        <taxon>Bacillota</taxon>
        <taxon>Bacilli</taxon>
        <taxon>Bacillales</taxon>
        <taxon>Bacillaceae</taxon>
    </lineage>
</organism>
<proteinExistence type="predicted"/>
<reference evidence="4" key="1">
    <citation type="submission" date="2016-10" db="EMBL/GenBank/DDBJ databases">
        <authorList>
            <person name="Varghese N."/>
            <person name="Submissions S."/>
        </authorList>
    </citation>
    <scope>NUCLEOTIDE SEQUENCE [LARGE SCALE GENOMIC DNA]</scope>
    <source>
        <strain evidence="4">S7</strain>
    </source>
</reference>
<dbReference type="AlphaFoldDB" id="A0A1I5TTH9"/>
<dbReference type="EMBL" id="FOXD01000011">
    <property type="protein sequence ID" value="SFP85636.1"/>
    <property type="molecule type" value="Genomic_DNA"/>
</dbReference>
<gene>
    <name evidence="3" type="ORF">SAMN05518683_11162</name>
</gene>
<protein>
    <submittedName>
        <fullName evidence="3">Type IV leader peptidase family protein</fullName>
    </submittedName>
</protein>
<dbReference type="RefSeq" id="WP_170841098.1">
    <property type="nucleotide sequence ID" value="NZ_FOXD01000011.1"/>
</dbReference>
<feature type="transmembrane region" description="Helical" evidence="1">
    <location>
        <begin position="24"/>
        <end position="42"/>
    </location>
</feature>
<dbReference type="Gene3D" id="1.20.120.1220">
    <property type="match status" value="1"/>
</dbReference>
<sequence length="158" mass="18055">MTVLIVTAVLLLYAAYKDIKQNRIPNYFIVIILLSGILHLLINTPVEWWLYVVSMTATLIVFFLLWISGFLGAGDAKLAAAAALTLSFPDTYWFWIFTIGGGVLLSATQILRYDGIRGIIDIFWRWGMSIIYKTDKREKDDTFPFAPIIFLAWVVVIW</sequence>
<accession>A0A1I5TTH9</accession>
<evidence type="ECO:0000259" key="2">
    <source>
        <dbReference type="Pfam" id="PF01478"/>
    </source>
</evidence>
<keyword evidence="1" id="KW-0812">Transmembrane</keyword>
<dbReference type="GO" id="GO:0004190">
    <property type="term" value="F:aspartic-type endopeptidase activity"/>
    <property type="evidence" value="ECO:0007669"/>
    <property type="project" value="InterPro"/>
</dbReference>
<dbReference type="GO" id="GO:0016020">
    <property type="term" value="C:membrane"/>
    <property type="evidence" value="ECO:0007669"/>
    <property type="project" value="InterPro"/>
</dbReference>
<dbReference type="Pfam" id="PF01478">
    <property type="entry name" value="Peptidase_A24"/>
    <property type="match status" value="1"/>
</dbReference>
<keyword evidence="4" id="KW-1185">Reference proteome</keyword>
<evidence type="ECO:0000256" key="1">
    <source>
        <dbReference type="SAM" id="Phobius"/>
    </source>
</evidence>
<evidence type="ECO:0000313" key="3">
    <source>
        <dbReference type="EMBL" id="SFP85636.1"/>
    </source>
</evidence>
<keyword evidence="1" id="KW-0472">Membrane</keyword>
<dbReference type="InterPro" id="IPR000045">
    <property type="entry name" value="Prepilin_IV_endopep_pep"/>
</dbReference>
<feature type="domain" description="Prepilin type IV endopeptidase peptidase" evidence="2">
    <location>
        <begin position="5"/>
        <end position="101"/>
    </location>
</feature>
<dbReference type="STRING" id="1884432.SAMN05518683_11162"/>
<dbReference type="Proteomes" id="UP000198892">
    <property type="component" value="Unassembled WGS sequence"/>
</dbReference>